<feature type="region of interest" description="Disordered" evidence="1">
    <location>
        <begin position="51"/>
        <end position="136"/>
    </location>
</feature>
<evidence type="ECO:0000313" key="3">
    <source>
        <dbReference type="Proteomes" id="UP001205105"/>
    </source>
</evidence>
<evidence type="ECO:0000313" key="2">
    <source>
        <dbReference type="EMBL" id="KAI7837681.1"/>
    </source>
</evidence>
<organism evidence="2 3">
    <name type="scientific">Chlorella ohadii</name>
    <dbReference type="NCBI Taxonomy" id="2649997"/>
    <lineage>
        <taxon>Eukaryota</taxon>
        <taxon>Viridiplantae</taxon>
        <taxon>Chlorophyta</taxon>
        <taxon>core chlorophytes</taxon>
        <taxon>Trebouxiophyceae</taxon>
        <taxon>Chlorellales</taxon>
        <taxon>Chlorellaceae</taxon>
        <taxon>Chlorella clade</taxon>
        <taxon>Chlorella</taxon>
    </lineage>
</organism>
<comment type="caution">
    <text evidence="2">The sequence shown here is derived from an EMBL/GenBank/DDBJ whole genome shotgun (WGS) entry which is preliminary data.</text>
</comment>
<accession>A0AAD5GYR9</accession>
<proteinExistence type="predicted"/>
<dbReference type="Proteomes" id="UP001205105">
    <property type="component" value="Unassembled WGS sequence"/>
</dbReference>
<sequence length="191" mass="19976">MGRAGALGASAAAAAAGSRLWGRRLGGSPAAGGIAGLGGMVAAEASFFTQHGEQGGAKDEDLGDLRPGMTLSEEEDDEAEHYAVRAHIHRRRLKQREEERHLDEEETPAEEAPGEEAYKEAGPLLPPDSEEEVGGGGRAEIFGTCCRPATCICEAQVASSGARLCSAAIMSFAPSPTEQDILSDEELEARK</sequence>
<feature type="compositionally biased region" description="Acidic residues" evidence="1">
    <location>
        <begin position="104"/>
        <end position="114"/>
    </location>
</feature>
<keyword evidence="3" id="KW-1185">Reference proteome</keyword>
<name>A0AAD5GYR9_9CHLO</name>
<evidence type="ECO:0000256" key="1">
    <source>
        <dbReference type="SAM" id="MobiDB-lite"/>
    </source>
</evidence>
<reference evidence="2" key="1">
    <citation type="submission" date="2020-11" db="EMBL/GenBank/DDBJ databases">
        <title>Chlorella ohadii genome sequencing and assembly.</title>
        <authorList>
            <person name="Murik O."/>
            <person name="Treves H."/>
            <person name="Kedem I."/>
            <person name="Shotland Y."/>
            <person name="Kaplan A."/>
        </authorList>
    </citation>
    <scope>NUCLEOTIDE SEQUENCE</scope>
    <source>
        <strain evidence="2">1</strain>
    </source>
</reference>
<dbReference type="EMBL" id="JADXDR010000145">
    <property type="protein sequence ID" value="KAI7837681.1"/>
    <property type="molecule type" value="Genomic_DNA"/>
</dbReference>
<protein>
    <submittedName>
        <fullName evidence="2">Uncharacterized protein</fullName>
    </submittedName>
</protein>
<feature type="compositionally biased region" description="Basic residues" evidence="1">
    <location>
        <begin position="84"/>
        <end position="94"/>
    </location>
</feature>
<gene>
    <name evidence="2" type="ORF">COHA_008474</name>
</gene>
<dbReference type="AlphaFoldDB" id="A0AAD5GYR9"/>